<comment type="caution">
    <text evidence="1">The sequence shown here is derived from an EMBL/GenBank/DDBJ whole genome shotgun (WGS) entry which is preliminary data.</text>
</comment>
<evidence type="ECO:0000313" key="1">
    <source>
        <dbReference type="EMBL" id="CAJ2648654.1"/>
    </source>
</evidence>
<name>A0ACB0JXL2_TRIPR</name>
<reference evidence="1" key="1">
    <citation type="submission" date="2023-10" db="EMBL/GenBank/DDBJ databases">
        <authorList>
            <person name="Rodriguez Cubillos JULIANA M."/>
            <person name="De Vega J."/>
        </authorList>
    </citation>
    <scope>NUCLEOTIDE SEQUENCE</scope>
</reference>
<evidence type="ECO:0000313" key="2">
    <source>
        <dbReference type="Proteomes" id="UP001177021"/>
    </source>
</evidence>
<accession>A0ACB0JXL2</accession>
<organism evidence="1 2">
    <name type="scientific">Trifolium pratense</name>
    <name type="common">Red clover</name>
    <dbReference type="NCBI Taxonomy" id="57577"/>
    <lineage>
        <taxon>Eukaryota</taxon>
        <taxon>Viridiplantae</taxon>
        <taxon>Streptophyta</taxon>
        <taxon>Embryophyta</taxon>
        <taxon>Tracheophyta</taxon>
        <taxon>Spermatophyta</taxon>
        <taxon>Magnoliopsida</taxon>
        <taxon>eudicotyledons</taxon>
        <taxon>Gunneridae</taxon>
        <taxon>Pentapetalae</taxon>
        <taxon>rosids</taxon>
        <taxon>fabids</taxon>
        <taxon>Fabales</taxon>
        <taxon>Fabaceae</taxon>
        <taxon>Papilionoideae</taxon>
        <taxon>50 kb inversion clade</taxon>
        <taxon>NPAAA clade</taxon>
        <taxon>Hologalegina</taxon>
        <taxon>IRL clade</taxon>
        <taxon>Trifolieae</taxon>
        <taxon>Trifolium</taxon>
    </lineage>
</organism>
<gene>
    <name evidence="1" type="ORF">MILVUS5_LOCUS16955</name>
</gene>
<protein>
    <submittedName>
        <fullName evidence="1">Uncharacterized protein</fullName>
    </submittedName>
</protein>
<dbReference type="Proteomes" id="UP001177021">
    <property type="component" value="Unassembled WGS sequence"/>
</dbReference>
<sequence>MDTKKCAALFLVFLVFLSVAFMSQASVAPPKPPSSIPNSYSGASLHPPSNSAKQGIALEPAVDGGDGDDDDGAIEYPPRTPSPY</sequence>
<proteinExistence type="predicted"/>
<dbReference type="EMBL" id="CASHSV030000109">
    <property type="protein sequence ID" value="CAJ2648654.1"/>
    <property type="molecule type" value="Genomic_DNA"/>
</dbReference>
<keyword evidence="2" id="KW-1185">Reference proteome</keyword>